<sequence length="67" mass="7779">MYYLSKFCRICVQTGVKLLDLDTLDFDEVKLSEKLEACTKNGCQQRKFVHGNLPPMHYKIKDILSVL</sequence>
<dbReference type="EMBL" id="JAPWTJ010000061">
    <property type="protein sequence ID" value="KAJ8983772.1"/>
    <property type="molecule type" value="Genomic_DNA"/>
</dbReference>
<comment type="caution">
    <text evidence="1">The sequence shown here is derived from an EMBL/GenBank/DDBJ whole genome shotgun (WGS) entry which is preliminary data.</text>
</comment>
<accession>A0ABQ9K0Y1</accession>
<gene>
    <name evidence="1" type="ORF">NQ317_000332</name>
</gene>
<proteinExistence type="predicted"/>
<evidence type="ECO:0000313" key="2">
    <source>
        <dbReference type="Proteomes" id="UP001162164"/>
    </source>
</evidence>
<reference evidence="1" key="1">
    <citation type="journal article" date="2023" name="Insect Mol. Biol.">
        <title>Genome sequencing provides insights into the evolution of gene families encoding plant cell wall-degrading enzymes in longhorned beetles.</title>
        <authorList>
            <person name="Shin N.R."/>
            <person name="Okamura Y."/>
            <person name="Kirsch R."/>
            <person name="Pauchet Y."/>
        </authorList>
    </citation>
    <scope>NUCLEOTIDE SEQUENCE</scope>
    <source>
        <strain evidence="1">MMC_N1</strain>
    </source>
</reference>
<evidence type="ECO:0000313" key="1">
    <source>
        <dbReference type="EMBL" id="KAJ8983772.1"/>
    </source>
</evidence>
<organism evidence="1 2">
    <name type="scientific">Molorchus minor</name>
    <dbReference type="NCBI Taxonomy" id="1323400"/>
    <lineage>
        <taxon>Eukaryota</taxon>
        <taxon>Metazoa</taxon>
        <taxon>Ecdysozoa</taxon>
        <taxon>Arthropoda</taxon>
        <taxon>Hexapoda</taxon>
        <taxon>Insecta</taxon>
        <taxon>Pterygota</taxon>
        <taxon>Neoptera</taxon>
        <taxon>Endopterygota</taxon>
        <taxon>Coleoptera</taxon>
        <taxon>Polyphaga</taxon>
        <taxon>Cucujiformia</taxon>
        <taxon>Chrysomeloidea</taxon>
        <taxon>Cerambycidae</taxon>
        <taxon>Lamiinae</taxon>
        <taxon>Monochamini</taxon>
        <taxon>Molorchus</taxon>
    </lineage>
</organism>
<keyword evidence="2" id="KW-1185">Reference proteome</keyword>
<name>A0ABQ9K0Y1_9CUCU</name>
<dbReference type="Proteomes" id="UP001162164">
    <property type="component" value="Unassembled WGS sequence"/>
</dbReference>
<protein>
    <submittedName>
        <fullName evidence="1">Uncharacterized protein</fullName>
    </submittedName>
</protein>